<dbReference type="InterPro" id="IPR017871">
    <property type="entry name" value="ABC_transporter-like_CS"/>
</dbReference>
<dbReference type="Pfam" id="PF00005">
    <property type="entry name" value="ABC_tran"/>
    <property type="match status" value="1"/>
</dbReference>
<dbReference type="Proteomes" id="UP001364156">
    <property type="component" value="Chromosome"/>
</dbReference>
<organism evidence="5 6">
    <name type="scientific">Roseovarius phycicola</name>
    <dbReference type="NCBI Taxonomy" id="3080976"/>
    <lineage>
        <taxon>Bacteria</taxon>
        <taxon>Pseudomonadati</taxon>
        <taxon>Pseudomonadota</taxon>
        <taxon>Alphaproteobacteria</taxon>
        <taxon>Rhodobacterales</taxon>
        <taxon>Roseobacteraceae</taxon>
        <taxon>Roseovarius</taxon>
    </lineage>
</organism>
<dbReference type="InterPro" id="IPR027417">
    <property type="entry name" value="P-loop_NTPase"/>
</dbReference>
<dbReference type="EMBL" id="CP146069">
    <property type="protein sequence ID" value="WWR45029.1"/>
    <property type="molecule type" value="Genomic_DNA"/>
</dbReference>
<dbReference type="CDD" id="cd03230">
    <property type="entry name" value="ABC_DR_subfamily_A"/>
    <property type="match status" value="1"/>
</dbReference>
<dbReference type="SMART" id="SM00382">
    <property type="entry name" value="AAA"/>
    <property type="match status" value="1"/>
</dbReference>
<sequence length="279" mass="29177">MSAVSLDVEEGARIALLGHNGAGKSTLIKTILGLTALSDGAIEICGHAPGSTQARVDVAYLPEAVAFPNALTGREILNMFGALSGHKNLDSDALLDRVGLSDAADARIKTYSKGMRQRLGLAQVLIGQPRLALLDEPTSGLDPVSRYDLYAIIDELAAQGTAVLIASHALTEVEARTDRIAILRRGELVADDTLANLAAAAGLHTTVRVRASETLVADRIAAQTGGARINGTSVEIHCGPDQKMGTLQALFDGGAGVADIDITPPGLEELYRYYSGRLS</sequence>
<dbReference type="PROSITE" id="PS50893">
    <property type="entry name" value="ABC_TRANSPORTER_2"/>
    <property type="match status" value="1"/>
</dbReference>
<evidence type="ECO:0000259" key="4">
    <source>
        <dbReference type="PROSITE" id="PS50893"/>
    </source>
</evidence>
<evidence type="ECO:0000313" key="5">
    <source>
        <dbReference type="EMBL" id="WWR45029.1"/>
    </source>
</evidence>
<dbReference type="PANTHER" id="PTHR42939">
    <property type="entry name" value="ABC TRANSPORTER ATP-BINDING PROTEIN ALBC-RELATED"/>
    <property type="match status" value="1"/>
</dbReference>
<dbReference type="PROSITE" id="PS00211">
    <property type="entry name" value="ABC_TRANSPORTER_1"/>
    <property type="match status" value="1"/>
</dbReference>
<proteinExistence type="predicted"/>
<dbReference type="Gene3D" id="3.40.50.300">
    <property type="entry name" value="P-loop containing nucleotide triphosphate hydrolases"/>
    <property type="match status" value="1"/>
</dbReference>
<feature type="domain" description="ABC transporter" evidence="4">
    <location>
        <begin position="1"/>
        <end position="210"/>
    </location>
</feature>
<keyword evidence="1" id="KW-0813">Transport</keyword>
<reference evidence="5 6" key="1">
    <citation type="submission" date="2023-10" db="EMBL/GenBank/DDBJ databases">
        <title>Roseovarius strain S88 nov., isolated from a marine algae.</title>
        <authorList>
            <person name="Lee M.W."/>
            <person name="Lee J.K."/>
            <person name="Kim J.M."/>
            <person name="Choi D.G."/>
            <person name="Baek J.H."/>
            <person name="Bayburt H."/>
            <person name="Jung J.J."/>
            <person name="Han D.M."/>
            <person name="Jeon C.O."/>
        </authorList>
    </citation>
    <scope>NUCLEOTIDE SEQUENCE [LARGE SCALE GENOMIC DNA]</scope>
    <source>
        <strain evidence="5 6">S88</strain>
    </source>
</reference>
<dbReference type="PANTHER" id="PTHR42939:SF1">
    <property type="entry name" value="ABC TRANSPORTER ATP-BINDING PROTEIN ALBC-RELATED"/>
    <property type="match status" value="1"/>
</dbReference>
<dbReference type="SUPFAM" id="SSF52540">
    <property type="entry name" value="P-loop containing nucleoside triphosphate hydrolases"/>
    <property type="match status" value="1"/>
</dbReference>
<keyword evidence="6" id="KW-1185">Reference proteome</keyword>
<dbReference type="InterPro" id="IPR051782">
    <property type="entry name" value="ABC_Transporter_VariousFunc"/>
</dbReference>
<evidence type="ECO:0000256" key="3">
    <source>
        <dbReference type="ARBA" id="ARBA00022840"/>
    </source>
</evidence>
<accession>A0ABZ2HFR0</accession>
<gene>
    <name evidence="5" type="ORF">RZ517_09330</name>
</gene>
<evidence type="ECO:0000256" key="1">
    <source>
        <dbReference type="ARBA" id="ARBA00022448"/>
    </source>
</evidence>
<evidence type="ECO:0000313" key="6">
    <source>
        <dbReference type="Proteomes" id="UP001364156"/>
    </source>
</evidence>
<evidence type="ECO:0000256" key="2">
    <source>
        <dbReference type="ARBA" id="ARBA00022741"/>
    </source>
</evidence>
<dbReference type="InterPro" id="IPR003593">
    <property type="entry name" value="AAA+_ATPase"/>
</dbReference>
<name>A0ABZ2HFR0_9RHOB</name>
<keyword evidence="3 5" id="KW-0067">ATP-binding</keyword>
<dbReference type="GO" id="GO:0005524">
    <property type="term" value="F:ATP binding"/>
    <property type="evidence" value="ECO:0007669"/>
    <property type="project" value="UniProtKB-KW"/>
</dbReference>
<protein>
    <submittedName>
        <fullName evidence="5">ABC transporter ATP-binding protein</fullName>
    </submittedName>
</protein>
<dbReference type="InterPro" id="IPR003439">
    <property type="entry name" value="ABC_transporter-like_ATP-bd"/>
</dbReference>
<keyword evidence="2" id="KW-0547">Nucleotide-binding</keyword>